<evidence type="ECO:0000313" key="13">
    <source>
        <dbReference type="Proteomes" id="UP000672032"/>
    </source>
</evidence>
<evidence type="ECO:0000256" key="1">
    <source>
        <dbReference type="ARBA" id="ARBA00007879"/>
    </source>
</evidence>
<feature type="region of interest" description="Disordered" evidence="10">
    <location>
        <begin position="1"/>
        <end position="65"/>
    </location>
</feature>
<feature type="compositionally biased region" description="Basic and acidic residues" evidence="10">
    <location>
        <begin position="35"/>
        <end position="46"/>
    </location>
</feature>
<dbReference type="EMBL" id="CP063412">
    <property type="protein sequence ID" value="QSZ37255.1"/>
    <property type="molecule type" value="Genomic_DNA"/>
</dbReference>
<feature type="binding site" evidence="9">
    <location>
        <position position="364"/>
    </location>
    <ligand>
        <name>Fe cation</name>
        <dbReference type="ChEBI" id="CHEBI:24875"/>
        <note>catalytic</note>
    </ligand>
</feature>
<dbReference type="InterPro" id="IPR027450">
    <property type="entry name" value="AlkB-like"/>
</dbReference>
<comment type="similarity">
    <text evidence="1">Belongs to the alkB family.</text>
</comment>
<evidence type="ECO:0000256" key="2">
    <source>
        <dbReference type="ARBA" id="ARBA00012931"/>
    </source>
</evidence>
<accession>A0A8A3PQV1</accession>
<dbReference type="GO" id="GO:1990931">
    <property type="term" value="F:mRNA N6-methyladenosine dioxygenase activity"/>
    <property type="evidence" value="ECO:0007669"/>
    <property type="project" value="UniProtKB-EC"/>
</dbReference>
<evidence type="ECO:0000256" key="6">
    <source>
        <dbReference type="ARBA" id="ARBA00023004"/>
    </source>
</evidence>
<keyword evidence="13" id="KW-1185">Reference proteome</keyword>
<dbReference type="GO" id="GO:0005737">
    <property type="term" value="C:cytoplasm"/>
    <property type="evidence" value="ECO:0007669"/>
    <property type="project" value="TreeGrafter"/>
</dbReference>
<dbReference type="SUPFAM" id="SSF51197">
    <property type="entry name" value="Clavaminate synthase-like"/>
    <property type="match status" value="1"/>
</dbReference>
<dbReference type="Gene3D" id="2.60.120.590">
    <property type="entry name" value="Alpha-ketoglutarate-dependent dioxygenase AlkB-like"/>
    <property type="match status" value="1"/>
</dbReference>
<keyword evidence="5" id="KW-0560">Oxidoreductase</keyword>
<dbReference type="EC" id="1.14.11.53" evidence="2"/>
<evidence type="ECO:0000313" key="12">
    <source>
        <dbReference type="EMBL" id="QSZ37255.1"/>
    </source>
</evidence>
<dbReference type="Pfam" id="PF13532">
    <property type="entry name" value="2OG-FeII_Oxy_2"/>
    <property type="match status" value="1"/>
</dbReference>
<feature type="binding site" evidence="9">
    <location>
        <position position="362"/>
    </location>
    <ligand>
        <name>Fe cation</name>
        <dbReference type="ChEBI" id="CHEBI:24875"/>
        <note>catalytic</note>
    </ligand>
</feature>
<reference evidence="12" key="1">
    <citation type="submission" date="2020-10" db="EMBL/GenBank/DDBJ databases">
        <title>Genome Sequence of Monilinia vaccinii-corymbosi Sheds Light on Mummy Berry Disease Infection of Blueberry and Mating Type.</title>
        <authorList>
            <person name="Yow A.G."/>
            <person name="Zhang Y."/>
            <person name="Bansal K."/>
            <person name="Eacker S.M."/>
            <person name="Sullivan S."/>
            <person name="Liachko I."/>
            <person name="Cubeta M.A."/>
            <person name="Rollins J.A."/>
            <person name="Ashrafi H."/>
        </authorList>
    </citation>
    <scope>NUCLEOTIDE SEQUENCE</scope>
    <source>
        <strain evidence="12">RL-1</strain>
    </source>
</reference>
<comment type="catalytic activity">
    <reaction evidence="8">
        <text>an N(6)-methyladenosine in mRNA + 2-oxoglutarate + O2 = an adenosine in mRNA + formaldehyde + succinate + CO2</text>
        <dbReference type="Rhea" id="RHEA:49520"/>
        <dbReference type="Rhea" id="RHEA-COMP:12414"/>
        <dbReference type="Rhea" id="RHEA-COMP:12417"/>
        <dbReference type="ChEBI" id="CHEBI:15379"/>
        <dbReference type="ChEBI" id="CHEBI:16526"/>
        <dbReference type="ChEBI" id="CHEBI:16810"/>
        <dbReference type="ChEBI" id="CHEBI:16842"/>
        <dbReference type="ChEBI" id="CHEBI:30031"/>
        <dbReference type="ChEBI" id="CHEBI:74411"/>
        <dbReference type="ChEBI" id="CHEBI:74449"/>
        <dbReference type="EC" id="1.14.11.53"/>
    </reaction>
    <physiologicalReaction direction="left-to-right" evidence="8">
        <dbReference type="Rhea" id="RHEA:49521"/>
    </physiologicalReaction>
</comment>
<evidence type="ECO:0000256" key="10">
    <source>
        <dbReference type="SAM" id="MobiDB-lite"/>
    </source>
</evidence>
<evidence type="ECO:0000256" key="3">
    <source>
        <dbReference type="ARBA" id="ARBA00022723"/>
    </source>
</evidence>
<evidence type="ECO:0000256" key="7">
    <source>
        <dbReference type="ARBA" id="ARBA00023026"/>
    </source>
</evidence>
<evidence type="ECO:0000256" key="9">
    <source>
        <dbReference type="PIRSR" id="PIRSR604574-2"/>
    </source>
</evidence>
<comment type="cofactor">
    <cofactor evidence="9">
        <name>Fe(2+)</name>
        <dbReference type="ChEBI" id="CHEBI:29033"/>
    </cofactor>
    <text evidence="9">Binds 1 Fe(2+) ion per subunit.</text>
</comment>
<dbReference type="PANTHER" id="PTHR16557">
    <property type="entry name" value="ALKYLATED DNA REPAIR PROTEIN ALKB-RELATED"/>
    <property type="match status" value="1"/>
</dbReference>
<keyword evidence="3 9" id="KW-0479">Metal-binding</keyword>
<dbReference type="InterPro" id="IPR004574">
    <property type="entry name" value="Alkb"/>
</dbReference>
<evidence type="ECO:0000259" key="11">
    <source>
        <dbReference type="Pfam" id="PF13532"/>
    </source>
</evidence>
<name>A0A8A3PQV1_9HELO</name>
<dbReference type="Proteomes" id="UP000672032">
    <property type="component" value="Chromosome 8"/>
</dbReference>
<dbReference type="FunFam" id="2.60.120.590:FF:000014">
    <property type="entry name" value="Oxidoreductase, 2OG-Fe(II) oxygenase family family"/>
    <property type="match status" value="1"/>
</dbReference>
<evidence type="ECO:0000256" key="5">
    <source>
        <dbReference type="ARBA" id="ARBA00023002"/>
    </source>
</evidence>
<dbReference type="AlphaFoldDB" id="A0A8A3PQV1"/>
<dbReference type="GO" id="GO:0046872">
    <property type="term" value="F:metal ion binding"/>
    <property type="evidence" value="ECO:0007669"/>
    <property type="project" value="UniProtKB-KW"/>
</dbReference>
<keyword evidence="7" id="KW-0843">Virulence</keyword>
<feature type="compositionally biased region" description="Basic and acidic residues" evidence="10">
    <location>
        <begin position="1"/>
        <end position="12"/>
    </location>
</feature>
<evidence type="ECO:0000256" key="4">
    <source>
        <dbReference type="ARBA" id="ARBA00022964"/>
    </source>
</evidence>
<keyword evidence="4" id="KW-0223">Dioxygenase</keyword>
<dbReference type="PANTHER" id="PTHR16557:SF3">
    <property type="entry name" value="ALPHA-KETOGLUTARATE-DEPENDENT DIOXYGENASE ALKB-LIKE DOMAIN-CONTAINING PROTEIN"/>
    <property type="match status" value="1"/>
</dbReference>
<protein>
    <recommendedName>
        <fullName evidence="2">mRNA N(6)-methyladenine demethylase</fullName>
        <ecNumber evidence="2">1.14.11.53</ecNumber>
    </recommendedName>
</protein>
<feature type="domain" description="Alpha-ketoglutarate-dependent dioxygenase AlkB-like" evidence="11">
    <location>
        <begin position="289"/>
        <end position="474"/>
    </location>
</feature>
<keyword evidence="6 9" id="KW-0408">Iron</keyword>
<organism evidence="12 13">
    <name type="scientific">Monilinia vaccinii-corymbosi</name>
    <dbReference type="NCBI Taxonomy" id="61207"/>
    <lineage>
        <taxon>Eukaryota</taxon>
        <taxon>Fungi</taxon>
        <taxon>Dikarya</taxon>
        <taxon>Ascomycota</taxon>
        <taxon>Pezizomycotina</taxon>
        <taxon>Leotiomycetes</taxon>
        <taxon>Helotiales</taxon>
        <taxon>Sclerotiniaceae</taxon>
        <taxon>Monilinia</taxon>
    </lineage>
</organism>
<gene>
    <name evidence="12" type="ORF">DSL72_009349</name>
</gene>
<evidence type="ECO:0000256" key="8">
    <source>
        <dbReference type="ARBA" id="ARBA00047565"/>
    </source>
</evidence>
<sequence length="478" mass="54271">MPPAKRRVDNSGRVKGRVRRRGGETPANWGYQTDGTRHRDQEEDRVTSWVKDQQKERKKAMKKTNSDYGCGHKMIIANGRGFAKQLQSPRNILRLTNVIKGTSCSGQLYRCRERNTPHVTMDGQSHGHHHHDTHAIPPQAICDAYKKYQRMSDAAVHDDLDIVDFNRGLTPEQQEKMSLVGTVPSELIAEAQKDFMNAGAAYDAGNPEACSIYEHSGFPGLRLFPALLPPECQALFVSRLLHRELSNPLHKTNFHDDYDIPYPTPNSSFFTYPHQSKTQVFAPKDPNSKHKPLNAAQALHKKLRWLTLGTQYNWNTRAYPSSSPTPFPPDISRLITTLFQNAFTPESAVVLLYSTKAFMPVHRDVSEECERGLASFTLGCDGLFVIGRDVRKGEEHMDNREQDLICIRVRSGDVIQMGGETRWAWHAMPKIMGGTCPPCLSEWPVGSAEEGKEAKEYERWRGYMRGKRLNISCRQVWN</sequence>
<dbReference type="GO" id="GO:0005634">
    <property type="term" value="C:nucleus"/>
    <property type="evidence" value="ECO:0007669"/>
    <property type="project" value="TreeGrafter"/>
</dbReference>
<proteinExistence type="inferred from homology"/>
<feature type="binding site" evidence="9">
    <location>
        <position position="426"/>
    </location>
    <ligand>
        <name>Fe cation</name>
        <dbReference type="ChEBI" id="CHEBI:24875"/>
        <note>catalytic</note>
    </ligand>
</feature>
<dbReference type="OrthoDB" id="6614653at2759"/>
<dbReference type="InterPro" id="IPR037151">
    <property type="entry name" value="AlkB-like_sf"/>
</dbReference>